<keyword evidence="6 10" id="KW-0732">Signal</keyword>
<dbReference type="InterPro" id="IPR037224">
    <property type="entry name" value="PapC_N_sf"/>
</dbReference>
<evidence type="ECO:0000313" key="13">
    <source>
        <dbReference type="EMBL" id="MDH2307112.1"/>
    </source>
</evidence>
<keyword evidence="4" id="KW-1134">Transmembrane beta strand</keyword>
<evidence type="ECO:0000256" key="5">
    <source>
        <dbReference type="ARBA" id="ARBA00022692"/>
    </source>
</evidence>
<evidence type="ECO:0000256" key="2">
    <source>
        <dbReference type="ARBA" id="ARBA00008064"/>
    </source>
</evidence>
<name>A0AB35LF44_PRORE</name>
<dbReference type="InterPro" id="IPR000015">
    <property type="entry name" value="Fimb_usher"/>
</dbReference>
<evidence type="ECO:0000259" key="11">
    <source>
        <dbReference type="Pfam" id="PF13953"/>
    </source>
</evidence>
<dbReference type="Gene3D" id="2.60.40.2610">
    <property type="entry name" value="Outer membrane usher protein FimD, plug domain"/>
    <property type="match status" value="1"/>
</dbReference>
<organism evidence="13 14">
    <name type="scientific">Providencia rettgeri</name>
    <dbReference type="NCBI Taxonomy" id="587"/>
    <lineage>
        <taxon>Bacteria</taxon>
        <taxon>Pseudomonadati</taxon>
        <taxon>Pseudomonadota</taxon>
        <taxon>Gammaproteobacteria</taxon>
        <taxon>Enterobacterales</taxon>
        <taxon>Morganellaceae</taxon>
        <taxon>Providencia</taxon>
    </lineage>
</organism>
<comment type="similarity">
    <text evidence="2 9">Belongs to the fimbrial export usher family.</text>
</comment>
<dbReference type="Proteomes" id="UP001162044">
    <property type="component" value="Unassembled WGS sequence"/>
</dbReference>
<evidence type="ECO:0000256" key="7">
    <source>
        <dbReference type="ARBA" id="ARBA00023136"/>
    </source>
</evidence>
<sequence length="830" mass="92404">MLNLKKIIFKVLLLNFSLMLLSTINTAKAVEFNTDILDDDIKKNIDISHFSQAGYIMPGSYLLRLYINEYDVMESEFSFKERNENDIVEACIKPEFLPFMGLKESVIGDIKTWDNGKCIDFNSIDGAFVKGDLSDASLKVSIPQAWLEYSDENWLPQSLWDNGIPGIMLDYNINGNFIKPDDGNSSKNISSNGTLGVNYGAWRFRGDYQASYRNSSRNTESKFDWSRIYAFRALPWITSQLVLGETYVNSDIFDTWRFIGGSLISDERMIPPKLRGYAPEITGVAKTNATVIVSQKGRILSETTVAAGPFKISDLNSFVKGRLDVRVEEADGSVQTYTADTATVPYLTRPGQIRYKLFTGKPSDNQRHIEGPLFTSGELSWGVSNAWSVYGGLILSKPYQSVSVGLGRDLFWLGALSVDLTQSWAEVNNINANNKNHTNKLNGKSWRLSYSKRFDELDSDITFAGYRFSEKDYMSMGQFIDSLKGNYLLSKGKELYTITASKNFSEQRLSTNISWSHQTYWDKDDIDYYSFALNKYIDIGDIRDISLNLNLSRSKYNYKWDNALFIGMSIPLQKATVSYNANYSGNTYSQTAGYYSRLDNGDSYRINVGVRNDNGVNPQISGFYAHRGDSSDLSLNASILQGDYKSMGFSSRGGMTATSQGMALHPGGNAGGTRVLVDTDKTSGVPIGNGIHSNRYGYGVITDISSYYKVSIKLDVNKFADDIEPKGTPVRESAFTEGAIGYHHFDILKGAKIMASIKLNDGSEPPFGALVKNAKGDELGIVGDNGNTWIVGANSEEIAFITFGKDQRCQIRFPKELTTGDSLLLPCTIN</sequence>
<evidence type="ECO:0000256" key="6">
    <source>
        <dbReference type="ARBA" id="ARBA00022729"/>
    </source>
</evidence>
<accession>A0AB35LF44</accession>
<dbReference type="GO" id="GO:0009297">
    <property type="term" value="P:pilus assembly"/>
    <property type="evidence" value="ECO:0007669"/>
    <property type="project" value="InterPro"/>
</dbReference>
<evidence type="ECO:0000256" key="9">
    <source>
        <dbReference type="RuleBase" id="RU003884"/>
    </source>
</evidence>
<reference evidence="13" key="1">
    <citation type="submission" date="2023-04" db="EMBL/GenBank/DDBJ databases">
        <authorList>
            <person name="Li W."/>
        </authorList>
    </citation>
    <scope>NUCLEOTIDE SEQUENCE</scope>
    <source>
        <strain evidence="13">QITACRE101</strain>
    </source>
</reference>
<dbReference type="InterPro" id="IPR042186">
    <property type="entry name" value="FimD_plug_dom"/>
</dbReference>
<dbReference type="GO" id="GO:0009279">
    <property type="term" value="C:cell outer membrane"/>
    <property type="evidence" value="ECO:0007669"/>
    <property type="project" value="UniProtKB-SubCell"/>
</dbReference>
<evidence type="ECO:0000259" key="12">
    <source>
        <dbReference type="Pfam" id="PF13954"/>
    </source>
</evidence>
<dbReference type="PANTHER" id="PTHR30451:SF10">
    <property type="entry name" value="OUTER MEMBRANE USHER PROTEIN YFCU-RELATED"/>
    <property type="match status" value="1"/>
</dbReference>
<dbReference type="Gene3D" id="2.60.40.2070">
    <property type="match status" value="1"/>
</dbReference>
<dbReference type="EMBL" id="JARVQW010000010">
    <property type="protein sequence ID" value="MDH2307112.1"/>
    <property type="molecule type" value="Genomic_DNA"/>
</dbReference>
<dbReference type="InterPro" id="IPR025885">
    <property type="entry name" value="PapC_N"/>
</dbReference>
<reference evidence="13" key="2">
    <citation type="submission" date="2023-10" db="EMBL/GenBank/DDBJ databases">
        <title>Analysis of Resistance Genes of Carbapenem-resistant Providencia rettgeri.</title>
        <authorList>
            <person name="Liu M."/>
        </authorList>
    </citation>
    <scope>NUCLEOTIDE SEQUENCE</scope>
    <source>
        <strain evidence="13">QITACRE101</strain>
    </source>
</reference>
<dbReference type="Pfam" id="PF13954">
    <property type="entry name" value="PapC_N"/>
    <property type="match status" value="1"/>
</dbReference>
<comment type="subcellular location">
    <subcellularLocation>
        <location evidence="1 9">Cell outer membrane</location>
        <topology evidence="1 9">Multi-pass membrane protein</topology>
    </subcellularLocation>
</comment>
<dbReference type="Gene3D" id="3.10.20.410">
    <property type="match status" value="1"/>
</dbReference>
<dbReference type="Gene3D" id="2.60.40.3110">
    <property type="match status" value="1"/>
</dbReference>
<dbReference type="GO" id="GO:0015473">
    <property type="term" value="F:fimbrial usher porin activity"/>
    <property type="evidence" value="ECO:0007669"/>
    <property type="project" value="InterPro"/>
</dbReference>
<evidence type="ECO:0000256" key="1">
    <source>
        <dbReference type="ARBA" id="ARBA00004571"/>
    </source>
</evidence>
<dbReference type="Pfam" id="PF13953">
    <property type="entry name" value="PapC_C"/>
    <property type="match status" value="1"/>
</dbReference>
<evidence type="ECO:0000256" key="8">
    <source>
        <dbReference type="ARBA" id="ARBA00023237"/>
    </source>
</evidence>
<gene>
    <name evidence="13" type="ORF">QDQ51_16995</name>
</gene>
<keyword evidence="9" id="KW-1029">Fimbrium biogenesis</keyword>
<feature type="chain" id="PRO_5044266564" evidence="10">
    <location>
        <begin position="30"/>
        <end position="830"/>
    </location>
</feature>
<comment type="caution">
    <text evidence="13">The sequence shown here is derived from an EMBL/GenBank/DDBJ whole genome shotgun (WGS) entry which is preliminary data.</text>
</comment>
<dbReference type="SUPFAM" id="SSF141729">
    <property type="entry name" value="FimD N-terminal domain-like"/>
    <property type="match status" value="1"/>
</dbReference>
<feature type="domain" description="PapC N-terminal" evidence="12">
    <location>
        <begin position="31"/>
        <end position="175"/>
    </location>
</feature>
<dbReference type="InterPro" id="IPR025949">
    <property type="entry name" value="PapC-like_C"/>
</dbReference>
<protein>
    <submittedName>
        <fullName evidence="13">Fimbria/pilus outer membrane usher protein</fullName>
    </submittedName>
</protein>
<dbReference type="Pfam" id="PF00577">
    <property type="entry name" value="Usher"/>
    <property type="match status" value="1"/>
</dbReference>
<dbReference type="RefSeq" id="WP_162598878.1">
    <property type="nucleotide sequence ID" value="NZ_ABEXOE020000055.1"/>
</dbReference>
<keyword evidence="8 9" id="KW-0998">Cell outer membrane</keyword>
<proteinExistence type="inferred from homology"/>
<evidence type="ECO:0000313" key="14">
    <source>
        <dbReference type="Proteomes" id="UP001162044"/>
    </source>
</evidence>
<evidence type="ECO:0000256" key="10">
    <source>
        <dbReference type="SAM" id="SignalP"/>
    </source>
</evidence>
<dbReference type="AlphaFoldDB" id="A0AB35LF44"/>
<evidence type="ECO:0000256" key="4">
    <source>
        <dbReference type="ARBA" id="ARBA00022452"/>
    </source>
</evidence>
<feature type="domain" description="PapC-like C-terminal" evidence="11">
    <location>
        <begin position="756"/>
        <end position="813"/>
    </location>
</feature>
<dbReference type="PROSITE" id="PS01151">
    <property type="entry name" value="FIMBRIAL_USHER"/>
    <property type="match status" value="1"/>
</dbReference>
<keyword evidence="3 9" id="KW-0813">Transport</keyword>
<dbReference type="InterPro" id="IPR043142">
    <property type="entry name" value="PapC-like_C_sf"/>
</dbReference>
<feature type="signal peptide" evidence="10">
    <location>
        <begin position="1"/>
        <end position="29"/>
    </location>
</feature>
<dbReference type="InterPro" id="IPR018030">
    <property type="entry name" value="Fimbrial_membr_usher_CS"/>
</dbReference>
<keyword evidence="7 9" id="KW-0472">Membrane</keyword>
<evidence type="ECO:0000256" key="3">
    <source>
        <dbReference type="ARBA" id="ARBA00022448"/>
    </source>
</evidence>
<dbReference type="PANTHER" id="PTHR30451">
    <property type="entry name" value="OUTER MEMBRANE USHER PROTEIN"/>
    <property type="match status" value="1"/>
</dbReference>
<keyword evidence="5 9" id="KW-0812">Transmembrane</keyword>